<evidence type="ECO:0000256" key="4">
    <source>
        <dbReference type="ARBA" id="ARBA00023159"/>
    </source>
</evidence>
<proteinExistence type="inferred from homology"/>
<evidence type="ECO:0000256" key="2">
    <source>
        <dbReference type="ARBA" id="ARBA00023015"/>
    </source>
</evidence>
<feature type="domain" description="HTH lysR-type" evidence="7">
    <location>
        <begin position="9"/>
        <end position="66"/>
    </location>
</feature>
<evidence type="ECO:0000313" key="9">
    <source>
        <dbReference type="Proteomes" id="UP000360750"/>
    </source>
</evidence>
<protein>
    <submittedName>
        <fullName evidence="8">Cyn operon transcriptional activator</fullName>
    </submittedName>
</protein>
<keyword evidence="4" id="KW-0010">Activator</keyword>
<dbReference type="EMBL" id="CAACYD010000007">
    <property type="protein sequence ID" value="VFA90013.1"/>
    <property type="molecule type" value="Genomic_DNA"/>
</dbReference>
<name>A0ABD7V6J4_9ACTN</name>
<dbReference type="InterPro" id="IPR036388">
    <property type="entry name" value="WH-like_DNA-bd_sf"/>
</dbReference>
<feature type="region of interest" description="Disordered" evidence="6">
    <location>
        <begin position="295"/>
        <end position="319"/>
    </location>
</feature>
<dbReference type="GO" id="GO:0003677">
    <property type="term" value="F:DNA binding"/>
    <property type="evidence" value="ECO:0007669"/>
    <property type="project" value="UniProtKB-KW"/>
</dbReference>
<evidence type="ECO:0000259" key="7">
    <source>
        <dbReference type="PROSITE" id="PS50931"/>
    </source>
</evidence>
<dbReference type="AlphaFoldDB" id="A0ABD7V6J4"/>
<evidence type="ECO:0000256" key="3">
    <source>
        <dbReference type="ARBA" id="ARBA00023125"/>
    </source>
</evidence>
<gene>
    <name evidence="8" type="primary">cynR_1</name>
    <name evidence="8" type="ORF">NCTC8139_03591</name>
</gene>
<dbReference type="Pfam" id="PF00126">
    <property type="entry name" value="HTH_1"/>
    <property type="match status" value="1"/>
</dbReference>
<dbReference type="SUPFAM" id="SSF46785">
    <property type="entry name" value="Winged helix' DNA-binding domain"/>
    <property type="match status" value="1"/>
</dbReference>
<evidence type="ECO:0000256" key="5">
    <source>
        <dbReference type="ARBA" id="ARBA00023163"/>
    </source>
</evidence>
<evidence type="ECO:0000256" key="1">
    <source>
        <dbReference type="ARBA" id="ARBA00009437"/>
    </source>
</evidence>
<comment type="caution">
    <text evidence="8">The sequence shown here is derived from an EMBL/GenBank/DDBJ whole genome shotgun (WGS) entry which is preliminary data.</text>
</comment>
<dbReference type="InterPro" id="IPR005119">
    <property type="entry name" value="LysR_subst-bd"/>
</dbReference>
<keyword evidence="2" id="KW-0805">Transcription regulation</keyword>
<evidence type="ECO:0000256" key="6">
    <source>
        <dbReference type="SAM" id="MobiDB-lite"/>
    </source>
</evidence>
<dbReference type="SUPFAM" id="SSF53850">
    <property type="entry name" value="Periplasmic binding protein-like II"/>
    <property type="match status" value="1"/>
</dbReference>
<dbReference type="InterPro" id="IPR036390">
    <property type="entry name" value="WH_DNA-bd_sf"/>
</dbReference>
<evidence type="ECO:0000313" key="8">
    <source>
        <dbReference type="EMBL" id="VFA90013.1"/>
    </source>
</evidence>
<comment type="similarity">
    <text evidence="1">Belongs to the LysR transcriptional regulatory family.</text>
</comment>
<reference evidence="8 9" key="1">
    <citation type="submission" date="2019-02" db="EMBL/GenBank/DDBJ databases">
        <authorList>
            <consortium name="Pathogen Informatics"/>
        </authorList>
    </citation>
    <scope>NUCLEOTIDE SEQUENCE [LARGE SCALE GENOMIC DNA]</scope>
    <source>
        <strain evidence="8 9">3012STDY6756503</strain>
    </source>
</reference>
<dbReference type="PANTHER" id="PTHR30346:SF0">
    <property type="entry name" value="HCA OPERON TRANSCRIPTIONAL ACTIVATOR HCAR"/>
    <property type="match status" value="1"/>
</dbReference>
<dbReference type="Pfam" id="PF03466">
    <property type="entry name" value="LysR_substrate"/>
    <property type="match status" value="1"/>
</dbReference>
<sequence>MPLPETELLDTRRLHQFVVAVESDTLSAAAARLFLTQQALSASIRQLERDVGVPLFDRRRRKLHLTDAGNALFSGAKSLLAGNHALLTQVRETAKGESKPFVVGHSPAISGDEVYRLITPAIDLMPHQPITARQVFPGQLRDLLFANEIDVALRRGVESSANLVSAVFAYHELRIAVVADHPLAHRNSVSVPDLIDTPIVVWAPERRSFYTDFLVSFCRRGGFEPTLIVNPVQGTPPATAVARFPEACAFVTDPPGDLHGGSVRVVSFDDPPLAPVQALWLPYTHSPVRDAIVRGRPDSDWARGSGTRPGAGPASRARP</sequence>
<dbReference type="PANTHER" id="PTHR30346">
    <property type="entry name" value="TRANSCRIPTIONAL DUAL REGULATOR HCAR-RELATED"/>
    <property type="match status" value="1"/>
</dbReference>
<organism evidence="8 9">
    <name type="scientific">Gordonia paraffinivorans</name>
    <dbReference type="NCBI Taxonomy" id="175628"/>
    <lineage>
        <taxon>Bacteria</taxon>
        <taxon>Bacillati</taxon>
        <taxon>Actinomycetota</taxon>
        <taxon>Actinomycetes</taxon>
        <taxon>Mycobacteriales</taxon>
        <taxon>Gordoniaceae</taxon>
        <taxon>Gordonia</taxon>
    </lineage>
</organism>
<dbReference type="Gene3D" id="1.10.10.10">
    <property type="entry name" value="Winged helix-like DNA-binding domain superfamily/Winged helix DNA-binding domain"/>
    <property type="match status" value="1"/>
</dbReference>
<keyword evidence="5" id="KW-0804">Transcription</keyword>
<accession>A0ABD7V6J4</accession>
<dbReference type="PROSITE" id="PS50931">
    <property type="entry name" value="HTH_LYSR"/>
    <property type="match status" value="1"/>
</dbReference>
<keyword evidence="3" id="KW-0238">DNA-binding</keyword>
<dbReference type="Proteomes" id="UP000360750">
    <property type="component" value="Unassembled WGS sequence"/>
</dbReference>
<dbReference type="PRINTS" id="PR00039">
    <property type="entry name" value="HTHLYSR"/>
</dbReference>
<dbReference type="Gene3D" id="3.40.190.10">
    <property type="entry name" value="Periplasmic binding protein-like II"/>
    <property type="match status" value="2"/>
</dbReference>
<dbReference type="InterPro" id="IPR000847">
    <property type="entry name" value="LysR_HTH_N"/>
</dbReference>